<evidence type="ECO:0000259" key="2">
    <source>
        <dbReference type="Pfam" id="PF12550"/>
    </source>
</evidence>
<feature type="compositionally biased region" description="Polar residues" evidence="1">
    <location>
        <begin position="86"/>
        <end position="95"/>
    </location>
</feature>
<feature type="region of interest" description="Disordered" evidence="1">
    <location>
        <begin position="72"/>
        <end position="95"/>
    </location>
</feature>
<dbReference type="PANTHER" id="PTHR37784:SF2">
    <property type="entry name" value="HIGH-OSMOLARITY-INDUCED TRANSCRIPTION PROTEIN 1"/>
    <property type="match status" value="1"/>
</dbReference>
<feature type="region of interest" description="Disordered" evidence="1">
    <location>
        <begin position="205"/>
        <end position="226"/>
    </location>
</feature>
<reference evidence="3" key="1">
    <citation type="submission" date="2020-03" db="EMBL/GenBank/DDBJ databases">
        <title>Hybrid Assembly of Korean Phytophthora infestans isolates.</title>
        <authorList>
            <person name="Prokchorchik M."/>
            <person name="Lee Y."/>
            <person name="Seo J."/>
            <person name="Cho J.-H."/>
            <person name="Park Y.-E."/>
            <person name="Jang D.-C."/>
            <person name="Im J.-S."/>
            <person name="Choi J.-G."/>
            <person name="Park H.-J."/>
            <person name="Lee G.-B."/>
            <person name="Lee Y.-G."/>
            <person name="Hong S.-Y."/>
            <person name="Cho K."/>
            <person name="Sohn K.H."/>
        </authorList>
    </citation>
    <scope>NUCLEOTIDE SEQUENCE</scope>
    <source>
        <strain evidence="3">KR_2_A2</strain>
    </source>
</reference>
<feature type="domain" description="Transcription activator GCR1-like" evidence="2">
    <location>
        <begin position="100"/>
        <end position="164"/>
    </location>
</feature>
<dbReference type="GO" id="GO:0060963">
    <property type="term" value="P:positive regulation of ribosomal protein gene transcription by RNA polymerase II"/>
    <property type="evidence" value="ECO:0007669"/>
    <property type="project" value="TreeGrafter"/>
</dbReference>
<sequence length="226" mass="24884">MENPAEQRLQKAIPVLNTKIDGIHQDFKTTIGHLESTLNGVKSSLADITHLLAPLQNGTAVLQVEIVSHTQTNGIPPQPFHPPPTSGSSATTDPSSVRRYKMRQGLVTIDELWNEWAVGIDGLTPVRELEAKYGTKWCDSDERRFFNRRRPISSLVEDVAASVKKKLKIPYADAVNLSIASVELYRRSNSKSRNWIAKNTSTVAENAKASATKQPTKQVGGLTSQT</sequence>
<evidence type="ECO:0000256" key="1">
    <source>
        <dbReference type="SAM" id="MobiDB-lite"/>
    </source>
</evidence>
<dbReference type="PANTHER" id="PTHR37784">
    <property type="entry name" value="PROTEIN MSN1"/>
    <property type="match status" value="1"/>
</dbReference>
<proteinExistence type="predicted"/>
<evidence type="ECO:0000313" key="4">
    <source>
        <dbReference type="Proteomes" id="UP000704712"/>
    </source>
</evidence>
<dbReference type="AlphaFoldDB" id="A0A8S9UKZ5"/>
<dbReference type="InterPro" id="IPR022210">
    <property type="entry name" value="TF_GCR1-like"/>
</dbReference>
<feature type="compositionally biased region" description="Pro residues" evidence="1">
    <location>
        <begin position="76"/>
        <end position="85"/>
    </location>
</feature>
<dbReference type="EMBL" id="JAACNO010001381">
    <property type="protein sequence ID" value="KAF4141193.1"/>
    <property type="molecule type" value="Genomic_DNA"/>
</dbReference>
<gene>
    <name evidence="3" type="ORF">GN958_ATG09611</name>
</gene>
<organism evidence="3 4">
    <name type="scientific">Phytophthora infestans</name>
    <name type="common">Potato late blight agent</name>
    <name type="synonym">Botrytis infestans</name>
    <dbReference type="NCBI Taxonomy" id="4787"/>
    <lineage>
        <taxon>Eukaryota</taxon>
        <taxon>Sar</taxon>
        <taxon>Stramenopiles</taxon>
        <taxon>Oomycota</taxon>
        <taxon>Peronosporomycetes</taxon>
        <taxon>Peronosporales</taxon>
        <taxon>Peronosporaceae</taxon>
        <taxon>Phytophthora</taxon>
    </lineage>
</organism>
<dbReference type="Pfam" id="PF12550">
    <property type="entry name" value="GCR1_C"/>
    <property type="match status" value="1"/>
</dbReference>
<protein>
    <submittedName>
        <fullName evidence="3">Transcriptional activator of glycolytic enzyme</fullName>
    </submittedName>
</protein>
<dbReference type="GO" id="GO:0000978">
    <property type="term" value="F:RNA polymerase II cis-regulatory region sequence-specific DNA binding"/>
    <property type="evidence" value="ECO:0007669"/>
    <property type="project" value="TreeGrafter"/>
</dbReference>
<dbReference type="GO" id="GO:0000981">
    <property type="term" value="F:DNA-binding transcription factor activity, RNA polymerase II-specific"/>
    <property type="evidence" value="ECO:0007669"/>
    <property type="project" value="TreeGrafter"/>
</dbReference>
<accession>A0A8S9UKZ5</accession>
<evidence type="ECO:0000313" key="3">
    <source>
        <dbReference type="EMBL" id="KAF4141193.1"/>
    </source>
</evidence>
<dbReference type="Proteomes" id="UP000704712">
    <property type="component" value="Unassembled WGS sequence"/>
</dbReference>
<name>A0A8S9UKZ5_PHYIN</name>
<dbReference type="InterPro" id="IPR052146">
    <property type="entry name" value="HOT1"/>
</dbReference>
<comment type="caution">
    <text evidence="3">The sequence shown here is derived from an EMBL/GenBank/DDBJ whole genome shotgun (WGS) entry which is preliminary data.</text>
</comment>